<dbReference type="GO" id="GO:0034599">
    <property type="term" value="P:cellular response to oxidative stress"/>
    <property type="evidence" value="ECO:0007669"/>
    <property type="project" value="TreeGrafter"/>
</dbReference>
<organism evidence="2 3">
    <name type="scientific">Chelonia mydas</name>
    <name type="common">Green sea-turtle</name>
    <name type="synonym">Chelonia agassizi</name>
    <dbReference type="NCBI Taxonomy" id="8469"/>
    <lineage>
        <taxon>Eukaryota</taxon>
        <taxon>Metazoa</taxon>
        <taxon>Chordata</taxon>
        <taxon>Craniata</taxon>
        <taxon>Vertebrata</taxon>
        <taxon>Euteleostomi</taxon>
        <taxon>Archelosauria</taxon>
        <taxon>Testudinata</taxon>
        <taxon>Testudines</taxon>
        <taxon>Cryptodira</taxon>
        <taxon>Durocryptodira</taxon>
        <taxon>Americhelydia</taxon>
        <taxon>Chelonioidea</taxon>
        <taxon>Cheloniidae</taxon>
        <taxon>Chelonia</taxon>
    </lineage>
</organism>
<evidence type="ECO:0000313" key="3">
    <source>
        <dbReference type="Proteomes" id="UP000031443"/>
    </source>
</evidence>
<evidence type="ECO:0000256" key="1">
    <source>
        <dbReference type="SAM" id="MobiDB-lite"/>
    </source>
</evidence>
<gene>
    <name evidence="2" type="ORF">UY3_03447</name>
</gene>
<dbReference type="STRING" id="8469.M7BU74"/>
<accession>M7BU74</accession>
<sequence>MAETLGRVSDDHVTVVSLFCVPLITLPDVTPLLEALLTYHGGGSQEVLSSEFLEAVNETFLKVANYSALLANYDYSDYSKIQELMEDLPEHKRPQLNAIINEGQLIACTTLQASMNVADNHNSCGYEKNPKRTTAKSGGPPLR</sequence>
<reference evidence="3" key="1">
    <citation type="journal article" date="2013" name="Nat. Genet.">
        <title>The draft genomes of soft-shell turtle and green sea turtle yield insights into the development and evolution of the turtle-specific body plan.</title>
        <authorList>
            <person name="Wang Z."/>
            <person name="Pascual-Anaya J."/>
            <person name="Zadissa A."/>
            <person name="Li W."/>
            <person name="Niimura Y."/>
            <person name="Huang Z."/>
            <person name="Li C."/>
            <person name="White S."/>
            <person name="Xiong Z."/>
            <person name="Fang D."/>
            <person name="Wang B."/>
            <person name="Ming Y."/>
            <person name="Chen Y."/>
            <person name="Zheng Y."/>
            <person name="Kuraku S."/>
            <person name="Pignatelli M."/>
            <person name="Herrero J."/>
            <person name="Beal K."/>
            <person name="Nozawa M."/>
            <person name="Li Q."/>
            <person name="Wang J."/>
            <person name="Zhang H."/>
            <person name="Yu L."/>
            <person name="Shigenobu S."/>
            <person name="Wang J."/>
            <person name="Liu J."/>
            <person name="Flicek P."/>
            <person name="Searle S."/>
            <person name="Wang J."/>
            <person name="Kuratani S."/>
            <person name="Yin Y."/>
            <person name="Aken B."/>
            <person name="Zhang G."/>
            <person name="Irie N."/>
        </authorList>
    </citation>
    <scope>NUCLEOTIDE SEQUENCE [LARGE SCALE GENOMIC DNA]</scope>
</reference>
<dbReference type="GO" id="GO:0006289">
    <property type="term" value="P:nucleotide-excision repair"/>
    <property type="evidence" value="ECO:0007669"/>
    <property type="project" value="TreeGrafter"/>
</dbReference>
<protein>
    <submittedName>
        <fullName evidence="2">Fanconi anemia group C protein like protein</fullName>
    </submittedName>
</protein>
<dbReference type="AlphaFoldDB" id="M7BU74"/>
<proteinExistence type="predicted"/>
<dbReference type="PANTHER" id="PTHR16798">
    <property type="entry name" value="FANCONI ANEMIA GROUP C PROTEIN FANCC"/>
    <property type="match status" value="1"/>
</dbReference>
<dbReference type="Pfam" id="PF02106">
    <property type="entry name" value="Fanconi_C"/>
    <property type="match status" value="1"/>
</dbReference>
<name>M7BU74_CHEMY</name>
<dbReference type="InterPro" id="IPR000686">
    <property type="entry name" value="FANCC"/>
</dbReference>
<evidence type="ECO:0000313" key="2">
    <source>
        <dbReference type="EMBL" id="EMP39335.1"/>
    </source>
</evidence>
<dbReference type="GO" id="GO:0036297">
    <property type="term" value="P:interstrand cross-link repair"/>
    <property type="evidence" value="ECO:0007669"/>
    <property type="project" value="InterPro"/>
</dbReference>
<dbReference type="GO" id="GO:0043240">
    <property type="term" value="C:Fanconi anaemia nuclear complex"/>
    <property type="evidence" value="ECO:0007669"/>
    <property type="project" value="InterPro"/>
</dbReference>
<dbReference type="Gene3D" id="1.10.287.3160">
    <property type="match status" value="1"/>
</dbReference>
<dbReference type="Proteomes" id="UP000031443">
    <property type="component" value="Unassembled WGS sequence"/>
</dbReference>
<feature type="region of interest" description="Disordered" evidence="1">
    <location>
        <begin position="122"/>
        <end position="143"/>
    </location>
</feature>
<keyword evidence="3" id="KW-1185">Reference proteome</keyword>
<dbReference type="EMBL" id="KB517028">
    <property type="protein sequence ID" value="EMP39335.1"/>
    <property type="molecule type" value="Genomic_DNA"/>
</dbReference>
<dbReference type="PANTHER" id="PTHR16798:SF0">
    <property type="entry name" value="FANCONI ANEMIA GROUP C PROTEIN"/>
    <property type="match status" value="1"/>
</dbReference>